<organism evidence="9 10">
    <name type="scientific">Gemmatirosa kalamazoonensis</name>
    <dbReference type="NCBI Taxonomy" id="861299"/>
    <lineage>
        <taxon>Bacteria</taxon>
        <taxon>Pseudomonadati</taxon>
        <taxon>Gemmatimonadota</taxon>
        <taxon>Gemmatimonadia</taxon>
        <taxon>Gemmatimonadales</taxon>
        <taxon>Gemmatimonadaceae</taxon>
        <taxon>Gemmatirosa</taxon>
    </lineage>
</organism>
<dbReference type="eggNOG" id="COG3291">
    <property type="taxonomic scope" value="Bacteria"/>
</dbReference>
<dbReference type="PANTHER" id="PTHR43806:SF11">
    <property type="entry name" value="CEREVISIN-RELATED"/>
    <property type="match status" value="1"/>
</dbReference>
<feature type="chain" id="PRO_5004795261" evidence="7">
    <location>
        <begin position="19"/>
        <end position="690"/>
    </location>
</feature>
<feature type="domain" description="PKD" evidence="8">
    <location>
        <begin position="609"/>
        <end position="690"/>
    </location>
</feature>
<dbReference type="InterPro" id="IPR022398">
    <property type="entry name" value="Peptidase_S8_His-AS"/>
</dbReference>
<dbReference type="InterPro" id="IPR015500">
    <property type="entry name" value="Peptidase_S8_subtilisin-rel"/>
</dbReference>
<dbReference type="PATRIC" id="fig|861299.3.peg.806"/>
<dbReference type="Pfam" id="PF18911">
    <property type="entry name" value="PKD_4"/>
    <property type="match status" value="3"/>
</dbReference>
<dbReference type="KEGG" id="gba:J421_0792"/>
<evidence type="ECO:0000256" key="3">
    <source>
        <dbReference type="ARBA" id="ARBA00022801"/>
    </source>
</evidence>
<feature type="active site" description="Charge relay system" evidence="5">
    <location>
        <position position="221"/>
    </location>
</feature>
<feature type="domain" description="PKD" evidence="8">
    <location>
        <begin position="544"/>
        <end position="604"/>
    </location>
</feature>
<name>W0RB61_9BACT</name>
<feature type="active site" description="Charge relay system" evidence="5">
    <location>
        <position position="188"/>
    </location>
</feature>
<evidence type="ECO:0000313" key="9">
    <source>
        <dbReference type="EMBL" id="AHG88329.1"/>
    </source>
</evidence>
<dbReference type="CDD" id="cd04077">
    <property type="entry name" value="Peptidases_S8_PCSK9_ProteinaseK_like"/>
    <property type="match status" value="1"/>
</dbReference>
<keyword evidence="3 5" id="KW-0378">Hydrolase</keyword>
<protein>
    <submittedName>
        <fullName evidence="9">Peptidase S8 and S53 subtilisin kexin sedolisin</fullName>
    </submittedName>
</protein>
<dbReference type="SMART" id="SM00089">
    <property type="entry name" value="PKD"/>
    <property type="match status" value="3"/>
</dbReference>
<keyword evidence="7" id="KW-0732">Signal</keyword>
<dbReference type="InterPro" id="IPR036852">
    <property type="entry name" value="Peptidase_S8/S53_dom_sf"/>
</dbReference>
<evidence type="ECO:0000256" key="2">
    <source>
        <dbReference type="ARBA" id="ARBA00022670"/>
    </source>
</evidence>
<evidence type="ECO:0000256" key="1">
    <source>
        <dbReference type="ARBA" id="ARBA00011073"/>
    </source>
</evidence>
<dbReference type="SUPFAM" id="SSF49299">
    <property type="entry name" value="PKD domain"/>
    <property type="match status" value="3"/>
</dbReference>
<dbReference type="InterPro" id="IPR022409">
    <property type="entry name" value="PKD/Chitinase_dom"/>
</dbReference>
<dbReference type="InterPro" id="IPR023828">
    <property type="entry name" value="Peptidase_S8_Ser-AS"/>
</dbReference>
<evidence type="ECO:0000313" key="10">
    <source>
        <dbReference type="Proteomes" id="UP000019151"/>
    </source>
</evidence>
<dbReference type="GO" id="GO:0004252">
    <property type="term" value="F:serine-type endopeptidase activity"/>
    <property type="evidence" value="ECO:0007669"/>
    <property type="project" value="UniProtKB-UniRule"/>
</dbReference>
<evidence type="ECO:0000256" key="6">
    <source>
        <dbReference type="RuleBase" id="RU003355"/>
    </source>
</evidence>
<dbReference type="eggNOG" id="COG1404">
    <property type="taxonomic scope" value="Bacteria"/>
</dbReference>
<gene>
    <name evidence="9" type="ORF">J421_0792</name>
</gene>
<dbReference type="CDD" id="cd00146">
    <property type="entry name" value="PKD"/>
    <property type="match status" value="2"/>
</dbReference>
<dbReference type="Gene3D" id="3.40.50.200">
    <property type="entry name" value="Peptidase S8/S53 domain"/>
    <property type="match status" value="1"/>
</dbReference>
<evidence type="ECO:0000256" key="4">
    <source>
        <dbReference type="ARBA" id="ARBA00022825"/>
    </source>
</evidence>
<keyword evidence="2 5" id="KW-0645">Protease</keyword>
<dbReference type="PROSITE" id="PS51257">
    <property type="entry name" value="PROKAR_LIPOPROTEIN"/>
    <property type="match status" value="1"/>
</dbReference>
<dbReference type="RefSeq" id="WP_104022224.1">
    <property type="nucleotide sequence ID" value="NZ_CP007128.1"/>
</dbReference>
<evidence type="ECO:0000256" key="5">
    <source>
        <dbReference type="PROSITE-ProRule" id="PRU01240"/>
    </source>
</evidence>
<evidence type="ECO:0000259" key="8">
    <source>
        <dbReference type="PROSITE" id="PS50093"/>
    </source>
</evidence>
<dbReference type="PRINTS" id="PR00723">
    <property type="entry name" value="SUBTILISIN"/>
</dbReference>
<dbReference type="PROSITE" id="PS00137">
    <property type="entry name" value="SUBTILASE_HIS"/>
    <property type="match status" value="1"/>
</dbReference>
<feature type="active site" description="Charge relay system" evidence="5">
    <location>
        <position position="377"/>
    </location>
</feature>
<dbReference type="Pfam" id="PF00082">
    <property type="entry name" value="Peptidase_S8"/>
    <property type="match status" value="1"/>
</dbReference>
<dbReference type="SUPFAM" id="SSF52743">
    <property type="entry name" value="Subtilisin-like"/>
    <property type="match status" value="1"/>
</dbReference>
<dbReference type="STRING" id="861299.J421_0792"/>
<feature type="domain" description="PKD" evidence="8">
    <location>
        <begin position="463"/>
        <end position="532"/>
    </location>
</feature>
<dbReference type="PANTHER" id="PTHR43806">
    <property type="entry name" value="PEPTIDASE S8"/>
    <property type="match status" value="1"/>
</dbReference>
<dbReference type="PROSITE" id="PS50093">
    <property type="entry name" value="PKD"/>
    <property type="match status" value="3"/>
</dbReference>
<dbReference type="PROSITE" id="PS00136">
    <property type="entry name" value="SUBTILASE_ASP"/>
    <property type="match status" value="1"/>
</dbReference>
<dbReference type="FunFam" id="3.40.50.200:FF:000014">
    <property type="entry name" value="Proteinase K"/>
    <property type="match status" value="1"/>
</dbReference>
<proteinExistence type="inferred from homology"/>
<dbReference type="InterPro" id="IPR034193">
    <property type="entry name" value="PCSK9_ProteinaseK-like"/>
</dbReference>
<dbReference type="Gene3D" id="2.60.40.10">
    <property type="entry name" value="Immunoglobulins"/>
    <property type="match status" value="3"/>
</dbReference>
<dbReference type="GO" id="GO:0006508">
    <property type="term" value="P:proteolysis"/>
    <property type="evidence" value="ECO:0007669"/>
    <property type="project" value="UniProtKB-KW"/>
</dbReference>
<dbReference type="PROSITE" id="PS51892">
    <property type="entry name" value="SUBTILASE"/>
    <property type="match status" value="1"/>
</dbReference>
<feature type="signal peptide" evidence="7">
    <location>
        <begin position="1"/>
        <end position="18"/>
    </location>
</feature>
<dbReference type="HOGENOM" id="CLU_398885_0_0_0"/>
<dbReference type="OrthoDB" id="9798386at2"/>
<dbReference type="FunCoup" id="W0RB61">
    <property type="interactions" value="276"/>
</dbReference>
<dbReference type="InterPro" id="IPR035986">
    <property type="entry name" value="PKD_dom_sf"/>
</dbReference>
<evidence type="ECO:0000256" key="7">
    <source>
        <dbReference type="SAM" id="SignalP"/>
    </source>
</evidence>
<dbReference type="InterPro" id="IPR000209">
    <property type="entry name" value="Peptidase_S8/S53_dom"/>
</dbReference>
<dbReference type="InterPro" id="IPR050131">
    <property type="entry name" value="Peptidase_S8_subtilisin-like"/>
</dbReference>
<keyword evidence="10" id="KW-1185">Reference proteome</keyword>
<comment type="similarity">
    <text evidence="1 5 6">Belongs to the peptidase S8 family.</text>
</comment>
<dbReference type="InterPro" id="IPR013783">
    <property type="entry name" value="Ig-like_fold"/>
</dbReference>
<dbReference type="Proteomes" id="UP000019151">
    <property type="component" value="Chromosome"/>
</dbReference>
<dbReference type="InParanoid" id="W0RB61"/>
<dbReference type="GO" id="GO:0005615">
    <property type="term" value="C:extracellular space"/>
    <property type="evidence" value="ECO:0007669"/>
    <property type="project" value="TreeGrafter"/>
</dbReference>
<keyword evidence="4 5" id="KW-0720">Serine protease</keyword>
<dbReference type="PROSITE" id="PS00138">
    <property type="entry name" value="SUBTILASE_SER"/>
    <property type="match status" value="1"/>
</dbReference>
<dbReference type="EMBL" id="CP007128">
    <property type="protein sequence ID" value="AHG88329.1"/>
    <property type="molecule type" value="Genomic_DNA"/>
</dbReference>
<sequence length="690" mass="70054">MRLRRSLLLVLAAAVACTDTTLGPASGGGSAVEMPVELLPAVADPTPPAPEAAARTLVMLDEEGTEPVLAVARALLADHAPDAGARADSIEPLLASRGFVAPLTPTEAAAVAGDARVAYSEPPRTVTLDDVAAWTAPVGRGVFGQHTALLGLSAPPWALDRITQRALPLDGAATFTGDGDGVTIYVVDTGVRASHAEYAGRVTYGPDYIDGGTTSGDCNGHGTKVASDAAGATMGTARQADIVAVRVLDCAGSGSSVGIVQAIDWVIDQVRRHPGPAVINMSLGITGVCVPVNQAVAQATQAGIAVVVAAGNSDANACGFSPAGEPTAITVGATDVSDNRASFSNWGSCVDLWAPGANVDGADASGDHAYAPWSGTSAASPYAAGVATLYLAQFPAATPAQVSAALGAGATSGAIRGANVTNNRLLYLPASGSAPNPGTAGGTPGTFVSPPTARASITCARRSCTFDGRASTDAERIAKWAWTYGETGTGSTATTTHKYQVDGTYIARLTVTNARGLTASRQDTVRVTDGAPTARATVTCTGWTCRFDASRSTDDGKVTRYAWTYGDGSASAGTATSHAYRTAGTYAATLTVTDDVGQSSQVQISAATTPRPPTATARVTCTGRTCTFDASASRDDIGIASYTWDFLDGSLQTGGRVTRSYSTAGTKQFRLTVLNTSNIATTVTGKFTLR</sequence>
<reference evidence="9 10" key="1">
    <citation type="journal article" date="2014" name="Genome Announc.">
        <title>Genome Sequence and Methylome of Soil Bacterium Gemmatirosa kalamazoonensis KBS708T, a Member of the Rarely Cultivated Gemmatimonadetes Phylum.</title>
        <authorList>
            <person name="Debruyn J.M."/>
            <person name="Radosevich M."/>
            <person name="Wommack K.E."/>
            <person name="Polson S.W."/>
            <person name="Hauser L.J."/>
            <person name="Fawaz M.N."/>
            <person name="Korlach J."/>
            <person name="Tsai Y.C."/>
        </authorList>
    </citation>
    <scope>NUCLEOTIDE SEQUENCE [LARGE SCALE GENOMIC DNA]</scope>
    <source>
        <strain evidence="9 10">KBS708</strain>
    </source>
</reference>
<accession>W0RB61</accession>
<dbReference type="AlphaFoldDB" id="W0RB61"/>
<dbReference type="InterPro" id="IPR000601">
    <property type="entry name" value="PKD_dom"/>
</dbReference>
<dbReference type="InterPro" id="IPR023827">
    <property type="entry name" value="Peptidase_S8_Asp-AS"/>
</dbReference>